<accession>A0A1G6PEA4</accession>
<dbReference type="Proteomes" id="UP000199416">
    <property type="component" value="Unassembled WGS sequence"/>
</dbReference>
<evidence type="ECO:0000313" key="3">
    <source>
        <dbReference type="EMBL" id="SDC77884.1"/>
    </source>
</evidence>
<dbReference type="STRING" id="1190417.SAMN05660690_2512"/>
<dbReference type="GO" id="GO:0004386">
    <property type="term" value="F:helicase activity"/>
    <property type="evidence" value="ECO:0007669"/>
    <property type="project" value="UniProtKB-KW"/>
</dbReference>
<gene>
    <name evidence="3" type="ORF">SAMN05660690_2512</name>
</gene>
<dbReference type="GO" id="GO:0003677">
    <property type="term" value="F:DNA binding"/>
    <property type="evidence" value="ECO:0007669"/>
    <property type="project" value="InterPro"/>
</dbReference>
<dbReference type="SMART" id="SM00487">
    <property type="entry name" value="DEXDc"/>
    <property type="match status" value="1"/>
</dbReference>
<dbReference type="Gene3D" id="3.30.565.10">
    <property type="entry name" value="Histidine kinase-like ATPase, C-terminal domain"/>
    <property type="match status" value="1"/>
</dbReference>
<dbReference type="GO" id="GO:0005524">
    <property type="term" value="F:ATP binding"/>
    <property type="evidence" value="ECO:0007669"/>
    <property type="project" value="InterPro"/>
</dbReference>
<dbReference type="GO" id="GO:0016787">
    <property type="term" value="F:hydrolase activity"/>
    <property type="evidence" value="ECO:0007669"/>
    <property type="project" value="InterPro"/>
</dbReference>
<dbReference type="InterPro" id="IPR001650">
    <property type="entry name" value="Helicase_C-like"/>
</dbReference>
<keyword evidence="4" id="KW-1185">Reference proteome</keyword>
<dbReference type="SUPFAM" id="SSF52540">
    <property type="entry name" value="P-loop containing nucleoside triphosphate hydrolases"/>
    <property type="match status" value="1"/>
</dbReference>
<proteinExistence type="predicted"/>
<keyword evidence="3" id="KW-0547">Nucleotide-binding</keyword>
<reference evidence="4" key="1">
    <citation type="submission" date="2016-10" db="EMBL/GenBank/DDBJ databases">
        <authorList>
            <person name="Varghese N."/>
            <person name="Submissions S."/>
        </authorList>
    </citation>
    <scope>NUCLEOTIDE SEQUENCE [LARGE SCALE GENOMIC DNA]</scope>
    <source>
        <strain evidence="4">DSM 45421</strain>
    </source>
</reference>
<protein>
    <submittedName>
        <fullName evidence="3">Superfamily II DNA or RNA helicase</fullName>
    </submittedName>
</protein>
<dbReference type="OrthoDB" id="9776021at2"/>
<dbReference type="InterPro" id="IPR006935">
    <property type="entry name" value="Helicase/UvrB_N"/>
</dbReference>
<evidence type="ECO:0000259" key="2">
    <source>
        <dbReference type="PROSITE" id="PS51194"/>
    </source>
</evidence>
<dbReference type="PROSITE" id="PS51194">
    <property type="entry name" value="HELICASE_CTER"/>
    <property type="match status" value="1"/>
</dbReference>
<feature type="domain" description="Helicase ATP-binding" evidence="1">
    <location>
        <begin position="1187"/>
        <end position="1342"/>
    </location>
</feature>
<dbReference type="SUPFAM" id="SSF55874">
    <property type="entry name" value="ATPase domain of HSP90 chaperone/DNA topoisomerase II/histidine kinase"/>
    <property type="match status" value="1"/>
</dbReference>
<organism evidence="3 4">
    <name type="scientific">Geodermatophilus telluris</name>
    <dbReference type="NCBI Taxonomy" id="1190417"/>
    <lineage>
        <taxon>Bacteria</taxon>
        <taxon>Bacillati</taxon>
        <taxon>Actinomycetota</taxon>
        <taxon>Actinomycetes</taxon>
        <taxon>Geodermatophilales</taxon>
        <taxon>Geodermatophilaceae</taxon>
        <taxon>Geodermatophilus</taxon>
    </lineage>
</organism>
<keyword evidence="3" id="KW-0378">Hydrolase</keyword>
<dbReference type="GO" id="GO:0005829">
    <property type="term" value="C:cytosol"/>
    <property type="evidence" value="ECO:0007669"/>
    <property type="project" value="TreeGrafter"/>
</dbReference>
<keyword evidence="3" id="KW-0067">ATP-binding</keyword>
<dbReference type="NCBIfam" id="NF047352">
    <property type="entry name" value="P_loop_sacsin"/>
    <property type="match status" value="1"/>
</dbReference>
<dbReference type="Pfam" id="PF00271">
    <property type="entry name" value="Helicase_C"/>
    <property type="match status" value="1"/>
</dbReference>
<dbReference type="SMART" id="SM00490">
    <property type="entry name" value="HELICc"/>
    <property type="match status" value="1"/>
</dbReference>
<dbReference type="InterPro" id="IPR036890">
    <property type="entry name" value="HATPase_C_sf"/>
</dbReference>
<name>A0A1G6PEA4_9ACTN</name>
<dbReference type="Pfam" id="PF04851">
    <property type="entry name" value="ResIII"/>
    <property type="match status" value="1"/>
</dbReference>
<evidence type="ECO:0000259" key="1">
    <source>
        <dbReference type="PROSITE" id="PS51192"/>
    </source>
</evidence>
<dbReference type="EMBL" id="FMZF01000003">
    <property type="protein sequence ID" value="SDC77884.1"/>
    <property type="molecule type" value="Genomic_DNA"/>
</dbReference>
<dbReference type="PANTHER" id="PTHR47396:SF1">
    <property type="entry name" value="ATP-DEPENDENT HELICASE IRC3-RELATED"/>
    <property type="match status" value="1"/>
</dbReference>
<sequence>MVTTSSAWNSDAGLAKEVHALFDSAIASYRANPNLITEHANHEESIRVGGYANRTLLELVQNAADAMSGTRGGEVSKHRGRVEIVLDERRGTLYCANAGRPFSKSGLTAIMHAHLSGKRGDEIGRFGLGFKSVLAVSDSPQVFSRSVSFEFNSAQSRSELAALGARAKRYPILRTATLIEPEDEFGADPILAELAEWAATIVKLPSARNTRRLRDEIASFASEFLLFVGSVREVKLRVLGEDGFETSHVSRELGGGIFKIERPDGSGDEWIVAERMHEPSAKARHEVGEAVSRDKVKVTVAVPVRHAQQRVGRFWSYFPLQDETSASALFNAPWSVNDDRTTLLRNDYNREIVKTLAEMFVGVLPRLSTSEDRAAHLDYLPARGREERSFGDGLLCAHVPLLSREVALIPDAVGDLKHAEDLRPLDFSITVDETIHAAWMDSPNTANDVPHWRCYTSLQRVSRLRQLFAVGISAEFVEEDSRDMRRALEVMPRRGVLSWLREWADGDDDISAANALRFVMGYRSLPDIEQARVIPATDGLHALSDKSVVFLEREEDIEIEGAVFVRPSFLAQPGIEKLLREAGFRNLDPIAVLGARVARLTTDAGDEDLSRFWDAVLEVSPGDAVQAIKRHTESAVKVPTRDGGWAWPQQVVDLDEPLTGAYASMVLDRQRCLPQVAYALGVVRQPVKTYDLEDEPLNEDYRKWVLETLNSRLGSGERPIERIDLFPGQGPGPFSLLLILRDAGASDQTRETWTRALLSFGDAPWDAEDVDSGVSRAVPSPVRWAVEQAGLVRSSRGYRAPQEVVAPSLLLYRDLLPLFEGPGEVAKALGLPDELEDIPPSLLRTALQSEILPPAIRDDVLTDFVLRASRIAYPGAQPPQIPARVGRALEARPTKAVYLAISDEQSAFLASRQRPYLRMSQELAEKFAEAVGCQRFEDSFAFSMLIEGQQVSEPVLDLFPGLRSTFVASNLANASVTRAARVTKRVTTEDGVEDQSLEWHLDGLNLVVHSAVSEERLLKIVDEAFDLRFNNADLSNVIKAGLDHRLEQLRQQAVAAATDVERLEIYFGDDDLRDELPRGLWPALEAQGLVDASTSVADLYLTVYGSDSIKLLAELFRREGFTDVPTAWAGGAAAISWLRKMGFGTEYAGRRLEHQDDEFVVPGAVRLSSLHPFQQDISGKLREVVTARQDGRALKAMVELPTGAGKTRVASETVLRLFIEGKLRGPVLWIAQSQELCEQAVQTWSTVWRGLGDERPLTVGRLWENNVVHEPDTEFSVIVATDAKLDVIRESPEYEWLREPSAVIVDEGHRAGGSERYTRLLTWLGIAGHGWARPLVGLSATPFKGGHSGEGTRALASRFGNRKLQAFDEDKNPYKELVALGVLASVQHDVLDGVEVKLTRSEREEATQKRRLAPNVLDRIGQDHRRMTILVDHIMKLDPTWPVLVFTPNVLSAQVLAATLRYRDVEAASVSGQTGRQERRDIIDRFKAGKLRVLTNCDLLIQGFDAPGVRALYIARPTFSPSAYIQMAGRGLRGPANGGKDECLIVDMADNFGDINELLGFRAYEDLWQEQEG</sequence>
<dbReference type="PROSITE" id="PS51192">
    <property type="entry name" value="HELICASE_ATP_BIND_1"/>
    <property type="match status" value="1"/>
</dbReference>
<keyword evidence="3" id="KW-0347">Helicase</keyword>
<feature type="domain" description="Helicase C-terminal" evidence="2">
    <location>
        <begin position="1429"/>
        <end position="1573"/>
    </location>
</feature>
<dbReference type="InterPro" id="IPR050742">
    <property type="entry name" value="Helicase_Restrict-Modif_Enz"/>
</dbReference>
<dbReference type="InterPro" id="IPR014001">
    <property type="entry name" value="Helicase_ATP-bd"/>
</dbReference>
<dbReference type="Gene3D" id="3.40.50.300">
    <property type="entry name" value="P-loop containing nucleotide triphosphate hydrolases"/>
    <property type="match status" value="2"/>
</dbReference>
<evidence type="ECO:0000313" key="4">
    <source>
        <dbReference type="Proteomes" id="UP000199416"/>
    </source>
</evidence>
<dbReference type="InterPro" id="IPR027417">
    <property type="entry name" value="P-loop_NTPase"/>
</dbReference>
<dbReference type="PANTHER" id="PTHR47396">
    <property type="entry name" value="TYPE I RESTRICTION ENZYME ECOKI R PROTEIN"/>
    <property type="match status" value="1"/>
</dbReference>